<feature type="domain" description="YknX-like C-terminal permuted SH3-like" evidence="12">
    <location>
        <begin position="417"/>
        <end position="484"/>
    </location>
</feature>
<evidence type="ECO:0000313" key="13">
    <source>
        <dbReference type="EMBL" id="AFV10471.1"/>
    </source>
</evidence>
<proteinExistence type="inferred from homology"/>
<dbReference type="eggNOG" id="COG0845">
    <property type="taxonomic scope" value="Bacteria"/>
</dbReference>
<name>K4LC22_THEPS</name>
<dbReference type="FunFam" id="2.40.30.170:FF:000010">
    <property type="entry name" value="Efflux RND transporter periplasmic adaptor subunit"/>
    <property type="match status" value="1"/>
</dbReference>
<comment type="similarity">
    <text evidence="1">Belongs to the membrane fusion protein (MFP) (TC 8.A.1) family.</text>
</comment>
<feature type="transmembrane region" description="Helical" evidence="8">
    <location>
        <begin position="110"/>
        <end position="131"/>
    </location>
</feature>
<dbReference type="AlphaFoldDB" id="K4LC22"/>
<dbReference type="Pfam" id="PF25876">
    <property type="entry name" value="HH_MFP_RND"/>
    <property type="match status" value="1"/>
</dbReference>
<dbReference type="Gene3D" id="2.40.30.170">
    <property type="match status" value="1"/>
</dbReference>
<dbReference type="InterPro" id="IPR058637">
    <property type="entry name" value="YknX-like_C"/>
</dbReference>
<dbReference type="Gene3D" id="2.40.420.20">
    <property type="match status" value="1"/>
</dbReference>
<evidence type="ECO:0000313" key="14">
    <source>
        <dbReference type="Proteomes" id="UP000000467"/>
    </source>
</evidence>
<evidence type="ECO:0000256" key="8">
    <source>
        <dbReference type="SAM" id="Phobius"/>
    </source>
</evidence>
<accession>K4LC22</accession>
<evidence type="ECO:0000256" key="2">
    <source>
        <dbReference type="ARBA" id="ARBA00022448"/>
    </source>
</evidence>
<dbReference type="InterPro" id="IPR006143">
    <property type="entry name" value="RND_pump_MFP"/>
</dbReference>
<sequence length="498" mass="51564">MGAGEELTNGGLKGASGEDRPSREGRPPGGGPAGEGDAGERLPGLKASPAAGDAQNEGGRALEPQAAGAAGKAAECGAPENAASGDAAGGDSGDTPEPPEGGRTLLRRRLLAAGIALAVLIGIGIMGWRYVKLKQEDAPADAGPKVVPVEVAEVTTGDVVKVVKLTGNVAARTEINVIPKMPGRIRSLSVDVGDRVTKGQVLVKLDDAEVLASLRAAEAALEVAKAGARAAQANLEDAKRNLERMQQLYDAGAISLQQLEQAQLRYDQAAAGVNDAQVRQAEAAVESARLQLENTVIVSPINGVVAARFADPGELAGTSQPLLTLVDISEVQVTCNVTGEDVNSLRTGQNVPVVVAAAGQTEEERRFTGRITSLAPAADARSKLFPVRISIPNPEGRLRPGMFAEVHLTTAVSRGAVRVPVDAVLERDGKKIVYVVEGDRARERRVETGITGEEYVEIKSGLKPGEKVVVTGQDFLVDGTRVQVSSGKNGGQGKEASR</sequence>
<comment type="function">
    <text evidence="5">CzcA and CzcB together would act in zinc efflux nearly as effectively as the complete czc efflux system (CzcABC). The CzcB protein is thought to funnel zinc cations to the CzcA transport protein.</text>
</comment>
<dbReference type="InterPro" id="IPR058625">
    <property type="entry name" value="MdtA-like_BSH"/>
</dbReference>
<feature type="compositionally biased region" description="Basic and acidic residues" evidence="7">
    <location>
        <begin position="16"/>
        <end position="26"/>
    </location>
</feature>
<organism evidence="13 14">
    <name type="scientific">Thermacetogenium phaeum (strain ATCC BAA-254 / DSM 26808 / PB)</name>
    <dbReference type="NCBI Taxonomy" id="1089553"/>
    <lineage>
        <taxon>Bacteria</taxon>
        <taxon>Bacillati</taxon>
        <taxon>Bacillota</taxon>
        <taxon>Clostridia</taxon>
        <taxon>Thermoanaerobacterales</taxon>
        <taxon>Thermoanaerobacteraceae</taxon>
        <taxon>Thermacetogenium</taxon>
    </lineage>
</organism>
<dbReference type="EMBL" id="CP003732">
    <property type="protein sequence ID" value="AFV10471.1"/>
    <property type="molecule type" value="Genomic_DNA"/>
</dbReference>
<keyword evidence="8" id="KW-1133">Transmembrane helix</keyword>
<dbReference type="Proteomes" id="UP000000467">
    <property type="component" value="Chromosome"/>
</dbReference>
<evidence type="ECO:0000256" key="7">
    <source>
        <dbReference type="SAM" id="MobiDB-lite"/>
    </source>
</evidence>
<reference evidence="13 14" key="1">
    <citation type="journal article" date="2012" name="BMC Genomics">
        <title>Genome-guided analysis of physiological and morphological traits of the fermentative acetate oxidizer Thermacetogenium phaeum.</title>
        <authorList>
            <person name="Oehler D."/>
            <person name="Poehlein A."/>
            <person name="Leimbach A."/>
            <person name="Muller N."/>
            <person name="Daniel R."/>
            <person name="Gottschalk G."/>
            <person name="Schink B."/>
        </authorList>
    </citation>
    <scope>NUCLEOTIDE SEQUENCE [LARGE SCALE GENOMIC DNA]</scope>
    <source>
        <strain evidence="14">ATCC BAA-254 / DSM 26808 / PB</strain>
    </source>
</reference>
<keyword evidence="2" id="KW-0813">Transport</keyword>
<keyword evidence="14" id="KW-1185">Reference proteome</keyword>
<evidence type="ECO:0000256" key="1">
    <source>
        <dbReference type="ARBA" id="ARBA00009477"/>
    </source>
</evidence>
<feature type="domain" description="Multidrug resistance protein MdtA-like barrel-sandwich hybrid" evidence="10">
    <location>
        <begin position="175"/>
        <end position="325"/>
    </location>
</feature>
<feature type="compositionally biased region" description="Gly residues" evidence="7">
    <location>
        <begin position="27"/>
        <end position="36"/>
    </location>
</feature>
<evidence type="ECO:0000259" key="10">
    <source>
        <dbReference type="Pfam" id="PF25917"/>
    </source>
</evidence>
<feature type="domain" description="CusB-like beta-barrel" evidence="11">
    <location>
        <begin position="333"/>
        <end position="410"/>
    </location>
</feature>
<keyword evidence="3" id="KW-0862">Zinc</keyword>
<feature type="region of interest" description="Disordered" evidence="7">
    <location>
        <begin position="1"/>
        <end position="102"/>
    </location>
</feature>
<dbReference type="FunFam" id="2.40.420.20:FF:000006">
    <property type="entry name" value="RND family efflux transporter MFP subunit"/>
    <property type="match status" value="1"/>
</dbReference>
<dbReference type="InterPro" id="IPR058624">
    <property type="entry name" value="MdtA-like_HH"/>
</dbReference>
<keyword evidence="8" id="KW-0472">Membrane</keyword>
<evidence type="ECO:0000259" key="11">
    <source>
        <dbReference type="Pfam" id="PF25954"/>
    </source>
</evidence>
<dbReference type="Gene3D" id="1.10.287.470">
    <property type="entry name" value="Helix hairpin bin"/>
    <property type="match status" value="1"/>
</dbReference>
<evidence type="ECO:0000259" key="12">
    <source>
        <dbReference type="Pfam" id="PF25989"/>
    </source>
</evidence>
<evidence type="ECO:0000256" key="3">
    <source>
        <dbReference type="ARBA" id="ARBA00022833"/>
    </source>
</evidence>
<evidence type="ECO:0000256" key="5">
    <source>
        <dbReference type="ARBA" id="ARBA00058766"/>
    </source>
</evidence>
<dbReference type="HOGENOM" id="CLU_018816_1_2_9"/>
<feature type="coiled-coil region" evidence="6">
    <location>
        <begin position="214"/>
        <end position="248"/>
    </location>
</feature>
<dbReference type="GO" id="GO:0015562">
    <property type="term" value="F:efflux transmembrane transporter activity"/>
    <property type="evidence" value="ECO:0007669"/>
    <property type="project" value="TreeGrafter"/>
</dbReference>
<evidence type="ECO:0000259" key="9">
    <source>
        <dbReference type="Pfam" id="PF25876"/>
    </source>
</evidence>
<dbReference type="KEGG" id="tpz:Tph_c02240"/>
<feature type="compositionally biased region" description="Low complexity" evidence="7">
    <location>
        <begin position="66"/>
        <end position="86"/>
    </location>
</feature>
<keyword evidence="8" id="KW-0812">Transmembrane</keyword>
<keyword evidence="6" id="KW-0175">Coiled coil</keyword>
<dbReference type="GO" id="GO:0046686">
    <property type="term" value="P:response to cadmium ion"/>
    <property type="evidence" value="ECO:0007669"/>
    <property type="project" value="UniProtKB-KW"/>
</dbReference>
<dbReference type="SUPFAM" id="SSF111369">
    <property type="entry name" value="HlyD-like secretion proteins"/>
    <property type="match status" value="1"/>
</dbReference>
<dbReference type="GO" id="GO:1990281">
    <property type="term" value="C:efflux pump complex"/>
    <property type="evidence" value="ECO:0007669"/>
    <property type="project" value="TreeGrafter"/>
</dbReference>
<dbReference type="Pfam" id="PF25917">
    <property type="entry name" value="BSH_RND"/>
    <property type="match status" value="1"/>
</dbReference>
<evidence type="ECO:0000256" key="4">
    <source>
        <dbReference type="ARBA" id="ARBA00043263"/>
    </source>
</evidence>
<dbReference type="OrthoDB" id="5392603at2"/>
<dbReference type="PANTHER" id="PTHR30469">
    <property type="entry name" value="MULTIDRUG RESISTANCE PROTEIN MDTA"/>
    <property type="match status" value="1"/>
</dbReference>
<keyword evidence="4" id="KW-0105">Cadmium resistance</keyword>
<dbReference type="STRING" id="1089553.Tph_c02240"/>
<dbReference type="Pfam" id="PF25954">
    <property type="entry name" value="Beta-barrel_RND_2"/>
    <property type="match status" value="1"/>
</dbReference>
<dbReference type="Gene3D" id="2.40.50.100">
    <property type="match status" value="1"/>
</dbReference>
<evidence type="ECO:0000256" key="6">
    <source>
        <dbReference type="SAM" id="Coils"/>
    </source>
</evidence>
<dbReference type="RefSeq" id="WP_015049390.1">
    <property type="nucleotide sequence ID" value="NC_018870.1"/>
</dbReference>
<protein>
    <submittedName>
        <fullName evidence="13">Acrolide-specific efflux protein MacA</fullName>
    </submittedName>
</protein>
<dbReference type="Pfam" id="PF25989">
    <property type="entry name" value="YknX_C"/>
    <property type="match status" value="1"/>
</dbReference>
<dbReference type="InterPro" id="IPR058792">
    <property type="entry name" value="Beta-barrel_RND_2"/>
</dbReference>
<dbReference type="NCBIfam" id="TIGR01730">
    <property type="entry name" value="RND_mfp"/>
    <property type="match status" value="1"/>
</dbReference>
<gene>
    <name evidence="13" type="primary">macA</name>
    <name evidence="13" type="ordered locus">Tph_c02240</name>
</gene>
<feature type="domain" description="Multidrug resistance protein MdtA-like alpha-helical hairpin" evidence="9">
    <location>
        <begin position="221"/>
        <end position="294"/>
    </location>
</feature>